<reference evidence="2" key="1">
    <citation type="submission" date="2019-03" db="EMBL/GenBank/DDBJ databases">
        <title>Single cell metagenomics reveals metabolic interactions within the superorganism composed of flagellate Streblomastix strix and complex community of Bacteroidetes bacteria on its surface.</title>
        <authorList>
            <person name="Treitli S.C."/>
            <person name="Kolisko M."/>
            <person name="Husnik F."/>
            <person name="Keeling P."/>
            <person name="Hampl V."/>
        </authorList>
    </citation>
    <scope>NUCLEOTIDE SEQUENCE</scope>
    <source>
        <strain evidence="2">STM</strain>
    </source>
</reference>
<dbReference type="SUPFAM" id="SSF51726">
    <property type="entry name" value="UROD/MetE-like"/>
    <property type="match status" value="1"/>
</dbReference>
<dbReference type="InterPro" id="IPR000257">
    <property type="entry name" value="Uroporphyrinogen_deCOase"/>
</dbReference>
<gene>
    <name evidence="2" type="ORF">EZS27_033426</name>
</gene>
<dbReference type="PANTHER" id="PTHR47099:SF1">
    <property type="entry name" value="METHYLCOBAMIDE:COM METHYLTRANSFERASE MTBA"/>
    <property type="match status" value="1"/>
</dbReference>
<dbReference type="InterPro" id="IPR052024">
    <property type="entry name" value="Methanogen_methyltrans"/>
</dbReference>
<name>A0A5J4Q3G9_9ZZZZ</name>
<dbReference type="InterPro" id="IPR038071">
    <property type="entry name" value="UROD/MetE-like_sf"/>
</dbReference>
<organism evidence="2">
    <name type="scientific">termite gut metagenome</name>
    <dbReference type="NCBI Taxonomy" id="433724"/>
    <lineage>
        <taxon>unclassified sequences</taxon>
        <taxon>metagenomes</taxon>
        <taxon>organismal metagenomes</taxon>
    </lineage>
</organism>
<dbReference type="Pfam" id="PF01208">
    <property type="entry name" value="URO-D"/>
    <property type="match status" value="1"/>
</dbReference>
<dbReference type="GO" id="GO:0004853">
    <property type="term" value="F:uroporphyrinogen decarboxylase activity"/>
    <property type="evidence" value="ECO:0007669"/>
    <property type="project" value="InterPro"/>
</dbReference>
<evidence type="ECO:0000313" key="2">
    <source>
        <dbReference type="EMBL" id="KAA6316237.1"/>
    </source>
</evidence>
<accession>A0A5J4Q3G9</accession>
<dbReference type="PANTHER" id="PTHR47099">
    <property type="entry name" value="METHYLCOBAMIDE:COM METHYLTRANSFERASE MTBA"/>
    <property type="match status" value="1"/>
</dbReference>
<dbReference type="GO" id="GO:0006779">
    <property type="term" value="P:porphyrin-containing compound biosynthetic process"/>
    <property type="evidence" value="ECO:0007669"/>
    <property type="project" value="InterPro"/>
</dbReference>
<evidence type="ECO:0000259" key="1">
    <source>
        <dbReference type="Pfam" id="PF01208"/>
    </source>
</evidence>
<dbReference type="Gene3D" id="3.20.20.210">
    <property type="match status" value="1"/>
</dbReference>
<comment type="caution">
    <text evidence="2">The sequence shown here is derived from an EMBL/GenBank/DDBJ whole genome shotgun (WGS) entry which is preliminary data.</text>
</comment>
<feature type="domain" description="Uroporphyrinogen decarboxylase (URO-D)" evidence="1">
    <location>
        <begin position="2"/>
        <end position="177"/>
    </location>
</feature>
<proteinExistence type="predicted"/>
<protein>
    <recommendedName>
        <fullName evidence="1">Uroporphyrinogen decarboxylase (URO-D) domain-containing protein</fullName>
    </recommendedName>
</protein>
<dbReference type="AlphaFoldDB" id="A0A5J4Q3G9"/>
<sequence>MDGILFDVDTALIASSVGVPTDYPEDAPARTHKPLLQSLDEVDQLTDKDISSDRRIQHSVETIRIMKKYFGDEIWLRGNCDQAPFSLACAMRSPALFMMDMLTDEEHSLQLIEWSVGICKQFVRLMVEAGSDMVSHGDSLAGPDMVSPEMYAKFAVPSELTMIEEAHHCGVPYLYYNR</sequence>
<dbReference type="EMBL" id="SNRY01004954">
    <property type="protein sequence ID" value="KAA6316237.1"/>
    <property type="molecule type" value="Genomic_DNA"/>
</dbReference>